<evidence type="ECO:0008006" key="4">
    <source>
        <dbReference type="Google" id="ProtNLM"/>
    </source>
</evidence>
<dbReference type="STRING" id="168384.SAMN05660368_02105"/>
<feature type="transmembrane region" description="Helical" evidence="1">
    <location>
        <begin position="842"/>
        <end position="859"/>
    </location>
</feature>
<dbReference type="eggNOG" id="COG4713">
    <property type="taxonomic scope" value="Bacteria"/>
</dbReference>
<name>C6LFI3_9FIRM</name>
<dbReference type="AlphaFoldDB" id="C6LFI3"/>
<feature type="transmembrane region" description="Helical" evidence="1">
    <location>
        <begin position="655"/>
        <end position="680"/>
    </location>
</feature>
<dbReference type="Proteomes" id="UP000005561">
    <property type="component" value="Unassembled WGS sequence"/>
</dbReference>
<evidence type="ECO:0000256" key="1">
    <source>
        <dbReference type="SAM" id="Phobius"/>
    </source>
</evidence>
<feature type="transmembrane region" description="Helical" evidence="1">
    <location>
        <begin position="623"/>
        <end position="643"/>
    </location>
</feature>
<evidence type="ECO:0000313" key="3">
    <source>
        <dbReference type="Proteomes" id="UP000005561"/>
    </source>
</evidence>
<feature type="transmembrane region" description="Helical" evidence="1">
    <location>
        <begin position="871"/>
        <end position="891"/>
    </location>
</feature>
<feature type="transmembrane region" description="Helical" evidence="1">
    <location>
        <begin position="228"/>
        <end position="246"/>
    </location>
</feature>
<feature type="transmembrane region" description="Helical" evidence="1">
    <location>
        <begin position="425"/>
        <end position="443"/>
    </location>
</feature>
<keyword evidence="1" id="KW-0472">Membrane</keyword>
<gene>
    <name evidence="2" type="ORF">BRYFOR_07386</name>
</gene>
<sequence>MKLKRFVEKNFFILYFAVIVVAFIWQIFTSGTQTFQQYSLGTSSDEEYEILDGQRLDTVFRIGQDNPDGFIIYNYKKNNLSFTDEKLLISLFNEEDGALIQKNEIELANQFGNFYISFQEELPAGTKVRLRIESEGLEEKGPTISLSEESGYGSALWEDGVLQETYLCGALCYKTISYNYLKAVLYLAAEILTGILLFLARKKLHLPVWNEKKTERIVKRRINWKRTCLGAVIIFAGGLILADYIYTYCIEKLVAERQYEVACRDGQQWIGMGEGDEVSQIFCVSGDDFSGIGIGIEADEDTKATLRLELYDFTTGELLLEKEYRVSALTELSDVIPKREIEADDTEMTEQYVFFDWQTVLEDSANHYYKVILRSGNLQEEELKLAVGTGRNFSLMKNGENASGNLAITALYSKNLFLEKMFRCLMIAVIVFGTGLWIFVSVFRVPAAKMYAVSALVLGMIFCFLIPPYCVPDEWTHFDSAYRISNEMLGITEIPGPDRIYKRACDINEKVGSTMKVDLEEYRDFYEELQETSEDETLTIAYAGNAVNNVTVLNYLPSAIGFTVARILHLGHAVMLLMGRICNLLVTILLMYVAIRKVPFGKSVLAVVGLVPIMLQQMASCSYDGIIIGAANIFIAYCLHIIFEKDVSISDLLVIAVSGAMMAVCKGGVYIPVLGLLLLAVFSGKKLDWKRLAGVFGMLFSMGILFIAQFSERIISMFSKAQGTSFRSGDVELYTISYFLEHPKQLIRLYQNTVTERLDYYIQGMAGGRLGNLEIVLPWFLVIAFLLIICICTVRSEKEQVFWNKWQRGLVVLLCLGSMVLTQLSMLLAWTEVGTQSIDGVQGRYFLPFAGLLFVVFRNKTFSFKNKRDDLLIFSAALLDMIAIGYVVVSIF</sequence>
<comment type="caution">
    <text evidence="2">The sequence shown here is derived from an EMBL/GenBank/DDBJ whole genome shotgun (WGS) entry which is preliminary data.</text>
</comment>
<feature type="transmembrane region" description="Helical" evidence="1">
    <location>
        <begin position="775"/>
        <end position="794"/>
    </location>
</feature>
<keyword evidence="1" id="KW-0812">Transmembrane</keyword>
<feature type="transmembrane region" description="Helical" evidence="1">
    <location>
        <begin position="806"/>
        <end position="830"/>
    </location>
</feature>
<dbReference type="EMBL" id="ACCL02000010">
    <property type="protein sequence ID" value="EET60568.1"/>
    <property type="molecule type" value="Genomic_DNA"/>
</dbReference>
<organism evidence="2 3">
    <name type="scientific">Marvinbryantia formatexigens DSM 14469</name>
    <dbReference type="NCBI Taxonomy" id="478749"/>
    <lineage>
        <taxon>Bacteria</taxon>
        <taxon>Bacillati</taxon>
        <taxon>Bacillota</taxon>
        <taxon>Clostridia</taxon>
        <taxon>Lachnospirales</taxon>
        <taxon>Lachnospiraceae</taxon>
        <taxon>Marvinbryantia</taxon>
    </lineage>
</organism>
<dbReference type="RefSeq" id="WP_006862177.1">
    <property type="nucleotide sequence ID" value="NZ_ACCL02000010.1"/>
</dbReference>
<proteinExistence type="predicted"/>
<feature type="transmembrane region" description="Helical" evidence="1">
    <location>
        <begin position="12"/>
        <end position="28"/>
    </location>
</feature>
<dbReference type="Pfam" id="PF09913">
    <property type="entry name" value="DUF2142"/>
    <property type="match status" value="1"/>
</dbReference>
<reference evidence="2" key="1">
    <citation type="submission" date="2009-07" db="EMBL/GenBank/DDBJ databases">
        <authorList>
            <person name="Weinstock G."/>
            <person name="Sodergren E."/>
            <person name="Clifton S."/>
            <person name="Fulton L."/>
            <person name="Fulton B."/>
            <person name="Courtney L."/>
            <person name="Fronick C."/>
            <person name="Harrison M."/>
            <person name="Strong C."/>
            <person name="Farmer C."/>
            <person name="Delahaunty K."/>
            <person name="Markovic C."/>
            <person name="Hall O."/>
            <person name="Minx P."/>
            <person name="Tomlinson C."/>
            <person name="Mitreva M."/>
            <person name="Nelson J."/>
            <person name="Hou S."/>
            <person name="Wollam A."/>
            <person name="Pepin K.H."/>
            <person name="Johnson M."/>
            <person name="Bhonagiri V."/>
            <person name="Nash W.E."/>
            <person name="Warren W."/>
            <person name="Chinwalla A."/>
            <person name="Mardis E.R."/>
            <person name="Wilson R.K."/>
        </authorList>
    </citation>
    <scope>NUCLEOTIDE SEQUENCE [LARGE SCALE GENOMIC DNA]</scope>
    <source>
        <strain evidence="2">DSM 14469</strain>
    </source>
</reference>
<accession>C6LFI3</accession>
<evidence type="ECO:0000313" key="2">
    <source>
        <dbReference type="EMBL" id="EET60568.1"/>
    </source>
</evidence>
<feature type="transmembrane region" description="Helical" evidence="1">
    <location>
        <begin position="450"/>
        <end position="469"/>
    </location>
</feature>
<dbReference type="OrthoDB" id="2220917at2"/>
<dbReference type="InterPro" id="IPR018674">
    <property type="entry name" value="DUF2142_membrane"/>
</dbReference>
<keyword evidence="1" id="KW-1133">Transmembrane helix</keyword>
<feature type="transmembrane region" description="Helical" evidence="1">
    <location>
        <begin position="692"/>
        <end position="710"/>
    </location>
</feature>
<feature type="transmembrane region" description="Helical" evidence="1">
    <location>
        <begin position="180"/>
        <end position="200"/>
    </location>
</feature>
<feature type="transmembrane region" description="Helical" evidence="1">
    <location>
        <begin position="573"/>
        <end position="595"/>
    </location>
</feature>
<protein>
    <recommendedName>
        <fullName evidence="4">DUF2142 domain-containing protein</fullName>
    </recommendedName>
</protein>
<keyword evidence="3" id="KW-1185">Reference proteome</keyword>